<evidence type="ECO:0000256" key="2">
    <source>
        <dbReference type="ARBA" id="ARBA00007783"/>
    </source>
</evidence>
<dbReference type="GO" id="GO:0005886">
    <property type="term" value="C:plasma membrane"/>
    <property type="evidence" value="ECO:0007669"/>
    <property type="project" value="UniProtKB-SubCell"/>
</dbReference>
<feature type="transmembrane region" description="Helical" evidence="9">
    <location>
        <begin position="118"/>
        <end position="140"/>
    </location>
</feature>
<feature type="transmembrane region" description="Helical" evidence="9">
    <location>
        <begin position="230"/>
        <end position="248"/>
    </location>
</feature>
<reference evidence="11 12" key="1">
    <citation type="submission" date="2019-06" db="EMBL/GenBank/DDBJ databases">
        <title>A complete genome sequence for Luteibacter pinisoli MAH-14.</title>
        <authorList>
            <person name="Baltrus D.A."/>
        </authorList>
    </citation>
    <scope>NUCLEOTIDE SEQUENCE [LARGE SCALE GENOMIC DNA]</scope>
    <source>
        <strain evidence="11 12">MAH-14</strain>
    </source>
</reference>
<feature type="transmembrane region" description="Helical" evidence="9">
    <location>
        <begin position="146"/>
        <end position="167"/>
    </location>
</feature>
<evidence type="ECO:0000256" key="5">
    <source>
        <dbReference type="ARBA" id="ARBA00022692"/>
    </source>
</evidence>
<evidence type="ECO:0000256" key="6">
    <source>
        <dbReference type="ARBA" id="ARBA00022989"/>
    </source>
</evidence>
<dbReference type="GO" id="GO:0015774">
    <property type="term" value="P:polysaccharide transport"/>
    <property type="evidence" value="ECO:0007669"/>
    <property type="project" value="UniProtKB-KW"/>
</dbReference>
<protein>
    <submittedName>
        <fullName evidence="11">ABC transporter permease</fullName>
    </submittedName>
</protein>
<sequence length="260" mass="29422">MLKLAATDLKQSLASWRLWMLLGWIEIRQRYARSRVGPFWLTISMGVIITSIGVVYGTLFGQKMSEYLPYLAASLVTWGMFASTVQEGSTAYIANAAYIRQAATPKLIYVLQVPWRNLLILAHNFVIIVLLLAIFGVPSWVSLPLFVPGLVILALNATWIAMLTGLFSARFRDLPQIVASLVQVAFYVTPIMYRPEALTRFSFLVRWNPLAYLLDVVRQPLLGQIPSTHTYMVTIAMAIVGWLFALAVTNRYLKRISYWV</sequence>
<keyword evidence="7" id="KW-0762">Sugar transport</keyword>
<dbReference type="GO" id="GO:0015920">
    <property type="term" value="P:lipopolysaccharide transport"/>
    <property type="evidence" value="ECO:0007669"/>
    <property type="project" value="TreeGrafter"/>
</dbReference>
<keyword evidence="3" id="KW-0813">Transport</keyword>
<evidence type="ECO:0000256" key="3">
    <source>
        <dbReference type="ARBA" id="ARBA00022448"/>
    </source>
</evidence>
<dbReference type="EMBL" id="CP041046">
    <property type="protein sequence ID" value="QDE38494.1"/>
    <property type="molecule type" value="Genomic_DNA"/>
</dbReference>
<keyword evidence="8 9" id="KW-0472">Membrane</keyword>
<keyword evidence="5 9" id="KW-0812">Transmembrane</keyword>
<evidence type="ECO:0000256" key="4">
    <source>
        <dbReference type="ARBA" id="ARBA00022475"/>
    </source>
</evidence>
<dbReference type="OrthoDB" id="9796017at2"/>
<feature type="domain" description="ABC-2 type transporter transmembrane" evidence="10">
    <location>
        <begin position="19"/>
        <end position="220"/>
    </location>
</feature>
<keyword evidence="12" id="KW-1185">Reference proteome</keyword>
<name>A0A4Y5Z0B0_9GAMM</name>
<comment type="similarity">
    <text evidence="2">Belongs to the ABC-2 integral membrane protein family.</text>
</comment>
<dbReference type="PANTHER" id="PTHR30413">
    <property type="entry name" value="INNER MEMBRANE TRANSPORT PERMEASE"/>
    <property type="match status" value="1"/>
</dbReference>
<dbReference type="RefSeq" id="WP_139980053.1">
    <property type="nucleotide sequence ID" value="NZ_CP041046.1"/>
</dbReference>
<evidence type="ECO:0000256" key="9">
    <source>
        <dbReference type="SAM" id="Phobius"/>
    </source>
</evidence>
<evidence type="ECO:0000256" key="1">
    <source>
        <dbReference type="ARBA" id="ARBA00004651"/>
    </source>
</evidence>
<evidence type="ECO:0000256" key="8">
    <source>
        <dbReference type="ARBA" id="ARBA00023136"/>
    </source>
</evidence>
<dbReference type="Pfam" id="PF01061">
    <property type="entry name" value="ABC2_membrane"/>
    <property type="match status" value="1"/>
</dbReference>
<organism evidence="11 12">
    <name type="scientific">Luteibacter pinisoli</name>
    <dbReference type="NCBI Taxonomy" id="2589080"/>
    <lineage>
        <taxon>Bacteria</taxon>
        <taxon>Pseudomonadati</taxon>
        <taxon>Pseudomonadota</taxon>
        <taxon>Gammaproteobacteria</taxon>
        <taxon>Lysobacterales</taxon>
        <taxon>Rhodanobacteraceae</taxon>
        <taxon>Luteibacter</taxon>
    </lineage>
</organism>
<dbReference type="InterPro" id="IPR013525">
    <property type="entry name" value="ABC2_TM"/>
</dbReference>
<dbReference type="Proteomes" id="UP000316093">
    <property type="component" value="Chromosome"/>
</dbReference>
<dbReference type="AlphaFoldDB" id="A0A4Y5Z0B0"/>
<accession>A0A4Y5Z0B0</accession>
<proteinExistence type="inferred from homology"/>
<feature type="transmembrane region" description="Helical" evidence="9">
    <location>
        <begin position="38"/>
        <end position="61"/>
    </location>
</feature>
<evidence type="ECO:0000313" key="12">
    <source>
        <dbReference type="Proteomes" id="UP000316093"/>
    </source>
</evidence>
<dbReference type="PANTHER" id="PTHR30413:SF10">
    <property type="entry name" value="CAPSULE POLYSACCHARIDE EXPORT INNER-MEMBRANE PROTEIN CTRC"/>
    <property type="match status" value="1"/>
</dbReference>
<comment type="subcellular location">
    <subcellularLocation>
        <location evidence="1">Cell membrane</location>
        <topology evidence="1">Multi-pass membrane protein</topology>
    </subcellularLocation>
</comment>
<feature type="transmembrane region" description="Helical" evidence="9">
    <location>
        <begin position="174"/>
        <end position="193"/>
    </location>
</feature>
<gene>
    <name evidence="11" type="ORF">FIV34_04390</name>
</gene>
<keyword evidence="7" id="KW-0625">Polysaccharide transport</keyword>
<dbReference type="KEGG" id="lpy:FIV34_04390"/>
<keyword evidence="4" id="KW-1003">Cell membrane</keyword>
<evidence type="ECO:0000256" key="7">
    <source>
        <dbReference type="ARBA" id="ARBA00023047"/>
    </source>
</evidence>
<evidence type="ECO:0000313" key="11">
    <source>
        <dbReference type="EMBL" id="QDE38494.1"/>
    </source>
</evidence>
<keyword evidence="6 9" id="KW-1133">Transmembrane helix</keyword>
<evidence type="ECO:0000259" key="10">
    <source>
        <dbReference type="Pfam" id="PF01061"/>
    </source>
</evidence>
<dbReference type="GO" id="GO:0140359">
    <property type="term" value="F:ABC-type transporter activity"/>
    <property type="evidence" value="ECO:0007669"/>
    <property type="project" value="InterPro"/>
</dbReference>